<keyword evidence="1 3" id="KW-0853">WD repeat</keyword>
<dbReference type="InterPro" id="IPR001810">
    <property type="entry name" value="F-box_dom"/>
</dbReference>
<dbReference type="InterPro" id="IPR036047">
    <property type="entry name" value="F-box-like_dom_sf"/>
</dbReference>
<dbReference type="RefSeq" id="XP_004353195.1">
    <property type="nucleotide sequence ID" value="XM_004353143.1"/>
</dbReference>
<gene>
    <name evidence="6" type="ORF">ACA1_073010</name>
</gene>
<organism evidence="6 7">
    <name type="scientific">Acanthamoeba castellanii (strain ATCC 30010 / Neff)</name>
    <dbReference type="NCBI Taxonomy" id="1257118"/>
    <lineage>
        <taxon>Eukaryota</taxon>
        <taxon>Amoebozoa</taxon>
        <taxon>Discosea</taxon>
        <taxon>Longamoebia</taxon>
        <taxon>Centramoebida</taxon>
        <taxon>Acanthamoebidae</taxon>
        <taxon>Acanthamoeba</taxon>
    </lineage>
</organism>
<protein>
    <submittedName>
        <fullName evidence="6">Fbox domain containing protein</fullName>
    </submittedName>
</protein>
<evidence type="ECO:0000313" key="7">
    <source>
        <dbReference type="Proteomes" id="UP000011083"/>
    </source>
</evidence>
<feature type="domain" description="F-box" evidence="5">
    <location>
        <begin position="12"/>
        <end position="58"/>
    </location>
</feature>
<dbReference type="PANTHER" id="PTHR22847:SF637">
    <property type="entry name" value="WD REPEAT DOMAIN 5B"/>
    <property type="match status" value="1"/>
</dbReference>
<dbReference type="SMART" id="SM00256">
    <property type="entry name" value="FBOX"/>
    <property type="match status" value="1"/>
</dbReference>
<dbReference type="Pfam" id="PF12937">
    <property type="entry name" value="F-box-like"/>
    <property type="match status" value="1"/>
</dbReference>
<feature type="compositionally biased region" description="Basic and acidic residues" evidence="4">
    <location>
        <begin position="138"/>
        <end position="149"/>
    </location>
</feature>
<dbReference type="KEGG" id="acan:ACA1_073010"/>
<evidence type="ECO:0000259" key="5">
    <source>
        <dbReference type="PROSITE" id="PS50181"/>
    </source>
</evidence>
<name>L8HEL2_ACACF</name>
<dbReference type="Proteomes" id="UP000011083">
    <property type="component" value="Unassembled WGS sequence"/>
</dbReference>
<dbReference type="SUPFAM" id="SSF50978">
    <property type="entry name" value="WD40 repeat-like"/>
    <property type="match status" value="1"/>
</dbReference>
<dbReference type="PROSITE" id="PS50181">
    <property type="entry name" value="FBOX"/>
    <property type="match status" value="1"/>
</dbReference>
<dbReference type="PROSITE" id="PS50082">
    <property type="entry name" value="WD_REPEATS_2"/>
    <property type="match status" value="1"/>
</dbReference>
<dbReference type="AlphaFoldDB" id="L8HEL2"/>
<proteinExistence type="predicted"/>
<evidence type="ECO:0000256" key="2">
    <source>
        <dbReference type="ARBA" id="ARBA00022737"/>
    </source>
</evidence>
<dbReference type="InterPro" id="IPR015943">
    <property type="entry name" value="WD40/YVTN_repeat-like_dom_sf"/>
</dbReference>
<dbReference type="GO" id="GO:0048188">
    <property type="term" value="C:Set1C/COMPASS complex"/>
    <property type="evidence" value="ECO:0007669"/>
    <property type="project" value="TreeGrafter"/>
</dbReference>
<keyword evidence="7" id="KW-1185">Reference proteome</keyword>
<accession>L8HEL2</accession>
<evidence type="ECO:0000256" key="4">
    <source>
        <dbReference type="SAM" id="MobiDB-lite"/>
    </source>
</evidence>
<dbReference type="GO" id="GO:0042393">
    <property type="term" value="F:histone binding"/>
    <property type="evidence" value="ECO:0007669"/>
    <property type="project" value="TreeGrafter"/>
</dbReference>
<sequence>MSEEAAGGTTQPATIVVLPDELWLHLLAFLKEQDVVSLHFVNRHLYRLAEDDAVWRALFVAKYPEQLHDRALARHGWKERLRLVHACWHHGKFAVRHSLATHTRFGGIRFANFAEDDENLIVGGSTQGHIVIWNLDKEPSSEQSNRDSTQDDTTDPSVEHIAAHSQWVNLVKLMPDLAGSVADSTTLLSASDDNTIGQWDIERGVCVRTFDGHTGWVLALDCDANTIVSAGSVQPINIWDARSGSRRSIPCGRDLRMNEKPVKELPQPDTLWTLQLSGSRLLTGGDHSDMHLSVQSLQFSATRIVSASLAGRISVWGPDYGQP</sequence>
<dbReference type="SUPFAM" id="SSF81383">
    <property type="entry name" value="F-box domain"/>
    <property type="match status" value="1"/>
</dbReference>
<reference evidence="6 7" key="1">
    <citation type="journal article" date="2013" name="Genome Biol.">
        <title>Genome of Acanthamoeba castellanii highlights extensive lateral gene transfer and early evolution of tyrosine kinase signaling.</title>
        <authorList>
            <person name="Clarke M."/>
            <person name="Lohan A.J."/>
            <person name="Liu B."/>
            <person name="Lagkouvardos I."/>
            <person name="Roy S."/>
            <person name="Zafar N."/>
            <person name="Bertelli C."/>
            <person name="Schilde C."/>
            <person name="Kianianmomeni A."/>
            <person name="Burglin T.R."/>
            <person name="Frech C."/>
            <person name="Turcotte B."/>
            <person name="Kopec K.O."/>
            <person name="Synnott J.M."/>
            <person name="Choo C."/>
            <person name="Paponov I."/>
            <person name="Finkler A."/>
            <person name="Soon Heng Tan C."/>
            <person name="Hutchins A.P."/>
            <person name="Weinmeier T."/>
            <person name="Rattei T."/>
            <person name="Chu J.S."/>
            <person name="Gimenez G."/>
            <person name="Irimia M."/>
            <person name="Rigden D.J."/>
            <person name="Fitzpatrick D.A."/>
            <person name="Lorenzo-Morales J."/>
            <person name="Bateman A."/>
            <person name="Chiu C.H."/>
            <person name="Tang P."/>
            <person name="Hegemann P."/>
            <person name="Fromm H."/>
            <person name="Raoult D."/>
            <person name="Greub G."/>
            <person name="Miranda-Saavedra D."/>
            <person name="Chen N."/>
            <person name="Nash P."/>
            <person name="Ginger M.L."/>
            <person name="Horn M."/>
            <person name="Schaap P."/>
            <person name="Caler L."/>
            <person name="Loftus B."/>
        </authorList>
    </citation>
    <scope>NUCLEOTIDE SEQUENCE [LARGE SCALE GENOMIC DNA]</scope>
    <source>
        <strain evidence="6 7">Neff</strain>
    </source>
</reference>
<dbReference type="VEuPathDB" id="AmoebaDB:ACA1_073010"/>
<dbReference type="Gene3D" id="1.20.1280.50">
    <property type="match status" value="1"/>
</dbReference>
<dbReference type="PANTHER" id="PTHR22847">
    <property type="entry name" value="WD40 REPEAT PROTEIN"/>
    <property type="match status" value="1"/>
</dbReference>
<feature type="repeat" description="WD" evidence="3">
    <location>
        <begin position="161"/>
        <end position="209"/>
    </location>
</feature>
<evidence type="ECO:0000256" key="1">
    <source>
        <dbReference type="ARBA" id="ARBA00022574"/>
    </source>
</evidence>
<dbReference type="Gene3D" id="2.130.10.10">
    <property type="entry name" value="YVTN repeat-like/Quinoprotein amine dehydrogenase"/>
    <property type="match status" value="1"/>
</dbReference>
<evidence type="ECO:0000256" key="3">
    <source>
        <dbReference type="PROSITE-ProRule" id="PRU00221"/>
    </source>
</evidence>
<evidence type="ECO:0000313" key="6">
    <source>
        <dbReference type="EMBL" id="ELR23667.1"/>
    </source>
</evidence>
<dbReference type="GeneID" id="14924650"/>
<feature type="region of interest" description="Disordered" evidence="4">
    <location>
        <begin position="138"/>
        <end position="157"/>
    </location>
</feature>
<dbReference type="SMART" id="SM00320">
    <property type="entry name" value="WD40"/>
    <property type="match status" value="4"/>
</dbReference>
<dbReference type="InterPro" id="IPR036322">
    <property type="entry name" value="WD40_repeat_dom_sf"/>
</dbReference>
<dbReference type="EMBL" id="KB007857">
    <property type="protein sequence ID" value="ELR23667.1"/>
    <property type="molecule type" value="Genomic_DNA"/>
</dbReference>
<dbReference type="OrthoDB" id="3219396at2759"/>
<keyword evidence="2" id="KW-0677">Repeat</keyword>
<dbReference type="Pfam" id="PF00400">
    <property type="entry name" value="WD40"/>
    <property type="match status" value="1"/>
</dbReference>
<dbReference type="InterPro" id="IPR001680">
    <property type="entry name" value="WD40_rpt"/>
</dbReference>